<dbReference type="Proteomes" id="UP000014962">
    <property type="component" value="Unassembled WGS sequence"/>
</dbReference>
<keyword evidence="2" id="KW-1185">Reference proteome</keyword>
<dbReference type="GO" id="GO:0004489">
    <property type="term" value="F:methylenetetrahydrofolate reductase [NAD(P)H] activity"/>
    <property type="evidence" value="ECO:0007669"/>
    <property type="project" value="UniProtKB-EC"/>
</dbReference>
<organism evidence="1 2">
    <name type="scientific">Winogradskyella psychrotolerans RS-3</name>
    <dbReference type="NCBI Taxonomy" id="641526"/>
    <lineage>
        <taxon>Bacteria</taxon>
        <taxon>Pseudomonadati</taxon>
        <taxon>Bacteroidota</taxon>
        <taxon>Flavobacteriia</taxon>
        <taxon>Flavobacteriales</taxon>
        <taxon>Flavobacteriaceae</taxon>
        <taxon>Winogradskyella</taxon>
    </lineage>
</organism>
<dbReference type="EC" id="1.5.1.20" evidence="1"/>
<proteinExistence type="predicted"/>
<keyword evidence="1" id="KW-0560">Oxidoreductase</keyword>
<accession>S7X1Q6</accession>
<reference evidence="1 2" key="1">
    <citation type="journal article" date="2013" name="Genome Announc.">
        <title>Draft Genome Sequence of Winogradskyella psychrotolerans RS-3T, Isolated from the Marine Transect of Kongsfjorden, Ny-Alesund, Svalbard, Arctic Ocean.</title>
        <authorList>
            <person name="Kumar Pinnaka A."/>
            <person name="Ara S."/>
            <person name="Singh A."/>
            <person name="Shivaji S."/>
        </authorList>
    </citation>
    <scope>NUCLEOTIDE SEQUENCE [LARGE SCALE GENOMIC DNA]</scope>
    <source>
        <strain evidence="1 2">RS-3</strain>
    </source>
</reference>
<dbReference type="AlphaFoldDB" id="S7X1Q6"/>
<evidence type="ECO:0000313" key="1">
    <source>
        <dbReference type="EMBL" id="EPR70063.1"/>
    </source>
</evidence>
<comment type="caution">
    <text evidence="1">The sequence shown here is derived from an EMBL/GenBank/DDBJ whole genome shotgun (WGS) entry which is preliminary data.</text>
</comment>
<sequence>MKVTDHIKNANGKTLFSFEIIPPKKEIAFSNSIIILSL</sequence>
<gene>
    <name evidence="1" type="ORF">ADIWIN_3926</name>
</gene>
<evidence type="ECO:0000313" key="2">
    <source>
        <dbReference type="Proteomes" id="UP000014962"/>
    </source>
</evidence>
<name>S7X1Q6_9FLAO</name>
<dbReference type="STRING" id="641526.ADIWIN_3926"/>
<dbReference type="EMBL" id="ATMR01000206">
    <property type="protein sequence ID" value="EPR70063.1"/>
    <property type="molecule type" value="Genomic_DNA"/>
</dbReference>
<protein>
    <submittedName>
        <fullName evidence="1">5,10-methylenetetrahydrofolate reductase</fullName>
        <ecNumber evidence="1">1.5.1.20</ecNumber>
    </submittedName>
</protein>
<dbReference type="PATRIC" id="fig|641526.4.peg.3898"/>